<comment type="caution">
    <text evidence="5">The sequence shown here is derived from an EMBL/GenBank/DDBJ whole genome shotgun (WGS) entry which is preliminary data.</text>
</comment>
<accession>A0A2A4GDM8</accession>
<gene>
    <name evidence="5" type="ORF">B7P33_02015</name>
</gene>
<dbReference type="InterPro" id="IPR000792">
    <property type="entry name" value="Tscrpt_reg_LuxR_C"/>
</dbReference>
<dbReference type="GO" id="GO:0003677">
    <property type="term" value="F:DNA binding"/>
    <property type="evidence" value="ECO:0007669"/>
    <property type="project" value="UniProtKB-KW"/>
</dbReference>
<dbReference type="AlphaFoldDB" id="A0A2A4GDM8"/>
<protein>
    <recommendedName>
        <fullName evidence="4">HTH luxR-type domain-containing protein</fullName>
    </recommendedName>
</protein>
<evidence type="ECO:0000313" key="5">
    <source>
        <dbReference type="EMBL" id="PCE66098.1"/>
    </source>
</evidence>
<dbReference type="PROSITE" id="PS00622">
    <property type="entry name" value="HTH_LUXR_1"/>
    <property type="match status" value="1"/>
</dbReference>
<dbReference type="Gene3D" id="1.10.10.10">
    <property type="entry name" value="Winged helix-like DNA-binding domain superfamily/Winged helix DNA-binding domain"/>
    <property type="match status" value="1"/>
</dbReference>
<dbReference type="InterPro" id="IPR016032">
    <property type="entry name" value="Sig_transdc_resp-reg_C-effctor"/>
</dbReference>
<sequence>MKIHTEKEHFIHMGHHAFRLRKLFQKDLAKAKELLEFLPYGVYINGSESGRYDHMDLKLRLKGPEIEALAELGMAYLPQISNLHLLELTKRKAASFYQTNDKLGSTSYFQQISMNGQMVYLHTTKLHLEGQSYLNLATLLPELGQVGRVVEGILSSLNENLGVWQYFDTLGKKEKVIFKLLAQGLDNHQIGERLFLSHHTVNTHRRNIYQKMGIQSIGELVRMGTALELIE</sequence>
<keyword evidence="3" id="KW-0804">Transcription</keyword>
<dbReference type="PROSITE" id="PS50043">
    <property type="entry name" value="HTH_LUXR_2"/>
    <property type="match status" value="1"/>
</dbReference>
<dbReference type="SMART" id="SM00421">
    <property type="entry name" value="HTH_LUXR"/>
    <property type="match status" value="1"/>
</dbReference>
<dbReference type="CDD" id="cd06170">
    <property type="entry name" value="LuxR_C_like"/>
    <property type="match status" value="1"/>
</dbReference>
<dbReference type="EMBL" id="NBWU01000001">
    <property type="protein sequence ID" value="PCE66098.1"/>
    <property type="molecule type" value="Genomic_DNA"/>
</dbReference>
<dbReference type="PANTHER" id="PTHR44688:SF16">
    <property type="entry name" value="DNA-BINDING TRANSCRIPTIONAL ACTIVATOR DEVR_DOSR"/>
    <property type="match status" value="1"/>
</dbReference>
<evidence type="ECO:0000256" key="3">
    <source>
        <dbReference type="ARBA" id="ARBA00023163"/>
    </source>
</evidence>
<keyword evidence="6" id="KW-1185">Reference proteome</keyword>
<keyword evidence="1" id="KW-0805">Transcription regulation</keyword>
<dbReference type="RefSeq" id="WP_216359374.1">
    <property type="nucleotide sequence ID" value="NZ_NBWU01000001.1"/>
</dbReference>
<dbReference type="SUPFAM" id="SSF46894">
    <property type="entry name" value="C-terminal effector domain of the bipartite response regulators"/>
    <property type="match status" value="1"/>
</dbReference>
<dbReference type="InterPro" id="IPR036388">
    <property type="entry name" value="WH-like_DNA-bd_sf"/>
</dbReference>
<dbReference type="GO" id="GO:0006355">
    <property type="term" value="P:regulation of DNA-templated transcription"/>
    <property type="evidence" value="ECO:0007669"/>
    <property type="project" value="InterPro"/>
</dbReference>
<dbReference type="PRINTS" id="PR00038">
    <property type="entry name" value="HTHLUXR"/>
</dbReference>
<evidence type="ECO:0000259" key="4">
    <source>
        <dbReference type="PROSITE" id="PS50043"/>
    </source>
</evidence>
<proteinExistence type="predicted"/>
<evidence type="ECO:0000256" key="1">
    <source>
        <dbReference type="ARBA" id="ARBA00023015"/>
    </source>
</evidence>
<evidence type="ECO:0000256" key="2">
    <source>
        <dbReference type="ARBA" id="ARBA00023125"/>
    </source>
</evidence>
<reference evidence="5 6" key="1">
    <citation type="submission" date="2017-04" db="EMBL/GenBank/DDBJ databases">
        <title>A new member of the family Flavobacteriaceae isolated from ascidians.</title>
        <authorList>
            <person name="Chen L."/>
        </authorList>
    </citation>
    <scope>NUCLEOTIDE SEQUENCE [LARGE SCALE GENOMIC DNA]</scope>
    <source>
        <strain evidence="5 6">HQA918</strain>
    </source>
</reference>
<name>A0A2A4GDM8_9FLAO</name>
<feature type="domain" description="HTH luxR-type" evidence="4">
    <location>
        <begin position="163"/>
        <end position="228"/>
    </location>
</feature>
<dbReference type="Proteomes" id="UP000219559">
    <property type="component" value="Unassembled WGS sequence"/>
</dbReference>
<dbReference type="PANTHER" id="PTHR44688">
    <property type="entry name" value="DNA-BINDING TRANSCRIPTIONAL ACTIVATOR DEVR_DOSR"/>
    <property type="match status" value="1"/>
</dbReference>
<keyword evidence="2" id="KW-0238">DNA-binding</keyword>
<dbReference type="Pfam" id="PF00196">
    <property type="entry name" value="GerE"/>
    <property type="match status" value="1"/>
</dbReference>
<organism evidence="5 6">
    <name type="scientific">Sediminicola luteus</name>
    <dbReference type="NCBI Taxonomy" id="319238"/>
    <lineage>
        <taxon>Bacteria</taxon>
        <taxon>Pseudomonadati</taxon>
        <taxon>Bacteroidota</taxon>
        <taxon>Flavobacteriia</taxon>
        <taxon>Flavobacteriales</taxon>
        <taxon>Flavobacteriaceae</taxon>
        <taxon>Sediminicola</taxon>
    </lineage>
</organism>
<evidence type="ECO:0000313" key="6">
    <source>
        <dbReference type="Proteomes" id="UP000219559"/>
    </source>
</evidence>